<dbReference type="InterPro" id="IPR036388">
    <property type="entry name" value="WH-like_DNA-bd_sf"/>
</dbReference>
<dbReference type="Gene3D" id="1.10.10.10">
    <property type="entry name" value="Winged helix-like DNA-binding domain superfamily/Winged helix DNA-binding domain"/>
    <property type="match status" value="1"/>
</dbReference>
<gene>
    <name evidence="2" type="ORF">ACFQVC_00175</name>
</gene>
<feature type="domain" description="HTH marR-type" evidence="1">
    <location>
        <begin position="1"/>
        <end position="139"/>
    </location>
</feature>
<reference evidence="3" key="1">
    <citation type="journal article" date="2019" name="Int. J. Syst. Evol. Microbiol.">
        <title>The Global Catalogue of Microorganisms (GCM) 10K type strain sequencing project: providing services to taxonomists for standard genome sequencing and annotation.</title>
        <authorList>
            <consortium name="The Broad Institute Genomics Platform"/>
            <consortium name="The Broad Institute Genome Sequencing Center for Infectious Disease"/>
            <person name="Wu L."/>
            <person name="Ma J."/>
        </authorList>
    </citation>
    <scope>NUCLEOTIDE SEQUENCE [LARGE SCALE GENOMIC DNA]</scope>
    <source>
        <strain evidence="3">SYNS20</strain>
    </source>
</reference>
<dbReference type="InterPro" id="IPR052526">
    <property type="entry name" value="HTH-type_Bedaq_tolerance"/>
</dbReference>
<dbReference type="PANTHER" id="PTHR39515:SF2">
    <property type="entry name" value="HTH-TYPE TRANSCRIPTIONAL REGULATOR RV0880"/>
    <property type="match status" value="1"/>
</dbReference>
<dbReference type="InterPro" id="IPR000835">
    <property type="entry name" value="HTH_MarR-typ"/>
</dbReference>
<keyword evidence="3" id="KW-1185">Reference proteome</keyword>
<evidence type="ECO:0000313" key="3">
    <source>
        <dbReference type="Proteomes" id="UP001596523"/>
    </source>
</evidence>
<protein>
    <submittedName>
        <fullName evidence="2">MarR family winged helix-turn-helix transcriptional regulator</fullName>
    </submittedName>
</protein>
<accession>A0ABW2J9G0</accession>
<dbReference type="PROSITE" id="PS50995">
    <property type="entry name" value="HTH_MARR_2"/>
    <property type="match status" value="1"/>
</dbReference>
<evidence type="ECO:0000313" key="2">
    <source>
        <dbReference type="EMBL" id="MFC7302629.1"/>
    </source>
</evidence>
<dbReference type="RefSeq" id="WP_381825064.1">
    <property type="nucleotide sequence ID" value="NZ_JBHTCF010000001.1"/>
</dbReference>
<dbReference type="SUPFAM" id="SSF46785">
    <property type="entry name" value="Winged helix' DNA-binding domain"/>
    <property type="match status" value="1"/>
</dbReference>
<dbReference type="Proteomes" id="UP001596523">
    <property type="component" value="Unassembled WGS sequence"/>
</dbReference>
<dbReference type="PANTHER" id="PTHR39515">
    <property type="entry name" value="CONSERVED PROTEIN"/>
    <property type="match status" value="1"/>
</dbReference>
<evidence type="ECO:0000259" key="1">
    <source>
        <dbReference type="PROSITE" id="PS50995"/>
    </source>
</evidence>
<dbReference type="InterPro" id="IPR036390">
    <property type="entry name" value="WH_DNA-bd_sf"/>
</dbReference>
<dbReference type="Pfam" id="PF01047">
    <property type="entry name" value="MarR"/>
    <property type="match status" value="1"/>
</dbReference>
<name>A0ABW2J9G0_9ACTN</name>
<dbReference type="EMBL" id="JBHTCF010000001">
    <property type="protein sequence ID" value="MFC7302629.1"/>
    <property type="molecule type" value="Genomic_DNA"/>
</dbReference>
<comment type="caution">
    <text evidence="2">The sequence shown here is derived from an EMBL/GenBank/DDBJ whole genome shotgun (WGS) entry which is preliminary data.</text>
</comment>
<sequence length="140" mass="15172">MNAHETAEELQLAVGLLVRELRAAATATGVTQSQTAVLKRIEREGPSTGAELARAEKITPQSVLAIVSALESAGLVERTPHPTDGRRLLVALTDQGLTYLRERREAGHSRLAELIADRLSPAEQRLLGEATVLLRRLAEH</sequence>
<dbReference type="SMART" id="SM00347">
    <property type="entry name" value="HTH_MARR"/>
    <property type="match status" value="1"/>
</dbReference>
<organism evidence="2 3">
    <name type="scientific">Streptomyces monticola</name>
    <dbReference type="NCBI Taxonomy" id="2666263"/>
    <lineage>
        <taxon>Bacteria</taxon>
        <taxon>Bacillati</taxon>
        <taxon>Actinomycetota</taxon>
        <taxon>Actinomycetes</taxon>
        <taxon>Kitasatosporales</taxon>
        <taxon>Streptomycetaceae</taxon>
        <taxon>Streptomyces</taxon>
    </lineage>
</organism>
<proteinExistence type="predicted"/>